<dbReference type="InterPro" id="IPR014710">
    <property type="entry name" value="RmlC-like_jellyroll"/>
</dbReference>
<dbReference type="InterPro" id="IPR018490">
    <property type="entry name" value="cNMP-bd_dom_sf"/>
</dbReference>
<proteinExistence type="predicted"/>
<dbReference type="GO" id="GO:0003677">
    <property type="term" value="F:DNA binding"/>
    <property type="evidence" value="ECO:0007669"/>
    <property type="project" value="UniProtKB-KW"/>
</dbReference>
<evidence type="ECO:0000313" key="5">
    <source>
        <dbReference type="EMBL" id="PZO35485.1"/>
    </source>
</evidence>
<dbReference type="PANTHER" id="PTHR24567:SF68">
    <property type="entry name" value="DNA-BINDING TRANSCRIPTIONAL DUAL REGULATOR CRP"/>
    <property type="match status" value="1"/>
</dbReference>
<keyword evidence="2" id="KW-0238">DNA-binding</keyword>
<dbReference type="SMART" id="SM00100">
    <property type="entry name" value="cNMP"/>
    <property type="match status" value="1"/>
</dbReference>
<protein>
    <submittedName>
        <fullName evidence="5">Transcriptional regulator</fullName>
    </submittedName>
</protein>
<dbReference type="CDD" id="cd00038">
    <property type="entry name" value="CAP_ED"/>
    <property type="match status" value="1"/>
</dbReference>
<feature type="domain" description="Cyclic nucleotide-binding" evidence="4">
    <location>
        <begin position="12"/>
        <end position="131"/>
    </location>
</feature>
<dbReference type="Pfam" id="PF13545">
    <property type="entry name" value="HTH_Crp_2"/>
    <property type="match status" value="1"/>
</dbReference>
<dbReference type="EMBL" id="QBML01000058">
    <property type="protein sequence ID" value="PZO35485.1"/>
    <property type="molecule type" value="Genomic_DNA"/>
</dbReference>
<reference evidence="5 6" key="1">
    <citation type="submission" date="2018-04" db="EMBL/GenBank/DDBJ databases">
        <authorList>
            <person name="Go L.Y."/>
            <person name="Mitchell J.A."/>
        </authorList>
    </citation>
    <scope>NUCLEOTIDE SEQUENCE [LARGE SCALE GENOMIC DNA]</scope>
    <source>
        <strain evidence="5">ULC066bin1</strain>
    </source>
</reference>
<dbReference type="GO" id="GO:0003700">
    <property type="term" value="F:DNA-binding transcription factor activity"/>
    <property type="evidence" value="ECO:0007669"/>
    <property type="project" value="TreeGrafter"/>
</dbReference>
<dbReference type="Pfam" id="PF00027">
    <property type="entry name" value="cNMP_binding"/>
    <property type="match status" value="1"/>
</dbReference>
<comment type="caution">
    <text evidence="5">The sequence shown here is derived from an EMBL/GenBank/DDBJ whole genome shotgun (WGS) entry which is preliminary data.</text>
</comment>
<name>A0A2W4XLJ2_9CYAN</name>
<dbReference type="SUPFAM" id="SSF51206">
    <property type="entry name" value="cAMP-binding domain-like"/>
    <property type="match status" value="1"/>
</dbReference>
<dbReference type="InterPro" id="IPR050397">
    <property type="entry name" value="Env_Response_Regulators"/>
</dbReference>
<dbReference type="InterPro" id="IPR036390">
    <property type="entry name" value="WH_DNA-bd_sf"/>
</dbReference>
<gene>
    <name evidence="5" type="ORF">DCF19_23845</name>
</gene>
<dbReference type="AlphaFoldDB" id="A0A2W4XLJ2"/>
<accession>A0A2W4XLJ2</accession>
<dbReference type="PROSITE" id="PS50042">
    <property type="entry name" value="CNMP_BINDING_3"/>
    <property type="match status" value="1"/>
</dbReference>
<evidence type="ECO:0000256" key="3">
    <source>
        <dbReference type="ARBA" id="ARBA00023163"/>
    </source>
</evidence>
<reference evidence="5 6" key="2">
    <citation type="submission" date="2018-06" db="EMBL/GenBank/DDBJ databases">
        <title>Metagenomic assembly of (sub)arctic Cyanobacteria and their associated microbiome from non-axenic cultures.</title>
        <authorList>
            <person name="Baurain D."/>
        </authorList>
    </citation>
    <scope>NUCLEOTIDE SEQUENCE [LARGE SCALE GENOMIC DNA]</scope>
    <source>
        <strain evidence="5">ULC066bin1</strain>
    </source>
</reference>
<dbReference type="GO" id="GO:0005829">
    <property type="term" value="C:cytosol"/>
    <property type="evidence" value="ECO:0007669"/>
    <property type="project" value="TreeGrafter"/>
</dbReference>
<evidence type="ECO:0000313" key="6">
    <source>
        <dbReference type="Proteomes" id="UP000249467"/>
    </source>
</evidence>
<dbReference type="Proteomes" id="UP000249467">
    <property type="component" value="Unassembled WGS sequence"/>
</dbReference>
<dbReference type="InterPro" id="IPR012318">
    <property type="entry name" value="HTH_CRP"/>
</dbReference>
<dbReference type="InterPro" id="IPR036388">
    <property type="entry name" value="WH-like_DNA-bd_sf"/>
</dbReference>
<dbReference type="PANTHER" id="PTHR24567">
    <property type="entry name" value="CRP FAMILY TRANSCRIPTIONAL REGULATORY PROTEIN"/>
    <property type="match status" value="1"/>
</dbReference>
<evidence type="ECO:0000256" key="2">
    <source>
        <dbReference type="ARBA" id="ARBA00023125"/>
    </source>
</evidence>
<evidence type="ECO:0000256" key="1">
    <source>
        <dbReference type="ARBA" id="ARBA00023015"/>
    </source>
</evidence>
<keyword evidence="3" id="KW-0804">Transcription</keyword>
<dbReference type="Gene3D" id="1.10.10.10">
    <property type="entry name" value="Winged helix-like DNA-binding domain superfamily/Winged helix DNA-binding domain"/>
    <property type="match status" value="1"/>
</dbReference>
<organism evidence="5 6">
    <name type="scientific">Pseudanabaena frigida</name>
    <dbReference type="NCBI Taxonomy" id="945775"/>
    <lineage>
        <taxon>Bacteria</taxon>
        <taxon>Bacillati</taxon>
        <taxon>Cyanobacteriota</taxon>
        <taxon>Cyanophyceae</taxon>
        <taxon>Pseudanabaenales</taxon>
        <taxon>Pseudanabaenaceae</taxon>
        <taxon>Pseudanabaena</taxon>
    </lineage>
</organism>
<sequence>MQTDIFKELFPLFDAASVETLEWLLAEAVERDYPPGRAVLMEDAWGNAVYFILSGWLKVRFLRSQDATTLAVLGNGDFFGEMAILDESPRSTDVVAFTPVRVLSIPAQKFIQFLFKDPQLHHRMLQLMVRRLRKTNQRTQLRQQLPAVRIANVLTGLADTYGSKHEMGIDIFNLPFQDIADLSEVSSEDTAKVVDKLKEKGWIAIDPKRQVMTIANEKQMKQLATFR</sequence>
<keyword evidence="1" id="KW-0805">Transcription regulation</keyword>
<dbReference type="Gene3D" id="2.60.120.10">
    <property type="entry name" value="Jelly Rolls"/>
    <property type="match status" value="1"/>
</dbReference>
<dbReference type="InterPro" id="IPR000595">
    <property type="entry name" value="cNMP-bd_dom"/>
</dbReference>
<dbReference type="SUPFAM" id="SSF46785">
    <property type="entry name" value="Winged helix' DNA-binding domain"/>
    <property type="match status" value="1"/>
</dbReference>
<evidence type="ECO:0000259" key="4">
    <source>
        <dbReference type="PROSITE" id="PS50042"/>
    </source>
</evidence>